<evidence type="ECO:0000256" key="1">
    <source>
        <dbReference type="SAM" id="Phobius"/>
    </source>
</evidence>
<dbReference type="Pfam" id="PF14256">
    <property type="entry name" value="YwiC"/>
    <property type="match status" value="1"/>
</dbReference>
<gene>
    <name evidence="2" type="ORF">GS597_02620</name>
</gene>
<feature type="transmembrane region" description="Helical" evidence="1">
    <location>
        <begin position="113"/>
        <end position="136"/>
    </location>
</feature>
<dbReference type="AlphaFoldDB" id="A0A8K1ZX11"/>
<feature type="transmembrane region" description="Helical" evidence="1">
    <location>
        <begin position="168"/>
        <end position="188"/>
    </location>
</feature>
<feature type="transmembrane region" description="Helical" evidence="1">
    <location>
        <begin position="143"/>
        <end position="162"/>
    </location>
</feature>
<sequence>MNSIIPTLKQNTEEQSPRNRPAWYQPLFSPEHGVYVVLLVSFLTGAAAAQQWNWETTLALIGAFCGFQAEHPLRLQLKQRRSLKLRFLVWGGFYGGIALAIALYLALTGSPHSRFALLGIYLGAIAALITDGISVWMRSQKSILNELITFAAVCLCAPFAYTVTTGEFSAVALGLWVTNTLFFSSTIFTVKLRKSPKDEQSLAETATKAWIYHAILPLIVAGLYGFGLVSPLTTTAMGVVLLKFGLIVWQQDWYRTAPIKFIAMLETFSALLFLGIVCVSVLPAHLPITL</sequence>
<dbReference type="Proteomes" id="UP000607397">
    <property type="component" value="Unassembled WGS sequence"/>
</dbReference>
<feature type="transmembrane region" description="Helical" evidence="1">
    <location>
        <begin position="261"/>
        <end position="282"/>
    </location>
</feature>
<dbReference type="EMBL" id="WVIC01000003">
    <property type="protein sequence ID" value="NCJ05423.1"/>
    <property type="molecule type" value="Genomic_DNA"/>
</dbReference>
<keyword evidence="1" id="KW-1133">Transmembrane helix</keyword>
<evidence type="ECO:0000313" key="2">
    <source>
        <dbReference type="EMBL" id="NCJ05423.1"/>
    </source>
</evidence>
<dbReference type="RefSeq" id="WP_161823889.1">
    <property type="nucleotide sequence ID" value="NZ_WVIC01000003.1"/>
</dbReference>
<keyword evidence="3" id="KW-1185">Reference proteome</keyword>
<keyword evidence="1" id="KW-0472">Membrane</keyword>
<comment type="caution">
    <text evidence="2">The sequence shown here is derived from an EMBL/GenBank/DDBJ whole genome shotgun (WGS) entry which is preliminary data.</text>
</comment>
<organism evidence="2 3">
    <name type="scientific">Petrachloros mirabilis ULC683</name>
    <dbReference type="NCBI Taxonomy" id="2781853"/>
    <lineage>
        <taxon>Bacteria</taxon>
        <taxon>Bacillati</taxon>
        <taxon>Cyanobacteriota</taxon>
        <taxon>Cyanophyceae</taxon>
        <taxon>Synechococcales</taxon>
        <taxon>Petrachlorosaceae</taxon>
        <taxon>Petrachloros</taxon>
        <taxon>Petrachloros mirabilis</taxon>
    </lineage>
</organism>
<name>A0A8K1ZX11_9CYAN</name>
<protein>
    <recommendedName>
        <fullName evidence="4">YwiC-like family protein</fullName>
    </recommendedName>
</protein>
<feature type="transmembrane region" description="Helical" evidence="1">
    <location>
        <begin position="87"/>
        <end position="107"/>
    </location>
</feature>
<feature type="transmembrane region" description="Helical" evidence="1">
    <location>
        <begin position="209"/>
        <end position="226"/>
    </location>
</feature>
<proteinExistence type="predicted"/>
<dbReference type="InterPro" id="IPR025576">
    <property type="entry name" value="YwiC"/>
</dbReference>
<evidence type="ECO:0008006" key="4">
    <source>
        <dbReference type="Google" id="ProtNLM"/>
    </source>
</evidence>
<keyword evidence="1" id="KW-0812">Transmembrane</keyword>
<accession>A0A8K1ZX11</accession>
<feature type="transmembrane region" description="Helical" evidence="1">
    <location>
        <begin position="232"/>
        <end position="249"/>
    </location>
</feature>
<evidence type="ECO:0000313" key="3">
    <source>
        <dbReference type="Proteomes" id="UP000607397"/>
    </source>
</evidence>
<reference evidence="2" key="1">
    <citation type="submission" date="2019-12" db="EMBL/GenBank/DDBJ databases">
        <title>High-Quality draft genome sequences of three cyanobacteria isolated from the limestone walls of the Old Cathedral of Coimbra.</title>
        <authorList>
            <person name="Tiago I."/>
            <person name="Soares F."/>
            <person name="Portugal A."/>
        </authorList>
    </citation>
    <scope>NUCLEOTIDE SEQUENCE [LARGE SCALE GENOMIC DNA]</scope>
    <source>
        <strain evidence="2">C</strain>
    </source>
</reference>